<gene>
    <name evidence="7" type="ORF">Tco_0627410</name>
</gene>
<dbReference type="Gene3D" id="3.40.1810.10">
    <property type="entry name" value="Transcription factor, MADS-box"/>
    <property type="match status" value="1"/>
</dbReference>
<feature type="domain" description="MADS-box" evidence="6">
    <location>
        <begin position="1"/>
        <end position="50"/>
    </location>
</feature>
<dbReference type="InterPro" id="IPR002100">
    <property type="entry name" value="TF_MADSbox"/>
</dbReference>
<comment type="subcellular location">
    <subcellularLocation>
        <location evidence="1">Nucleus</location>
    </subcellularLocation>
</comment>
<evidence type="ECO:0000256" key="5">
    <source>
        <dbReference type="ARBA" id="ARBA00023242"/>
    </source>
</evidence>
<dbReference type="EMBL" id="BQNB010008769">
    <property type="protein sequence ID" value="GJS54048.1"/>
    <property type="molecule type" value="Genomic_DNA"/>
</dbReference>
<evidence type="ECO:0000259" key="6">
    <source>
        <dbReference type="PROSITE" id="PS50066"/>
    </source>
</evidence>
<evidence type="ECO:0000256" key="4">
    <source>
        <dbReference type="ARBA" id="ARBA00023163"/>
    </source>
</evidence>
<protein>
    <submittedName>
        <fullName evidence="7">Agamous-like MADS-box protein AGL80</fullName>
    </submittedName>
</protein>
<keyword evidence="2" id="KW-0805">Transcription regulation</keyword>
<reference evidence="7" key="1">
    <citation type="journal article" date="2022" name="Int. J. Mol. Sci.">
        <title>Draft Genome of Tanacetum Coccineum: Genomic Comparison of Closely Related Tanacetum-Family Plants.</title>
        <authorList>
            <person name="Yamashiro T."/>
            <person name="Shiraishi A."/>
            <person name="Nakayama K."/>
            <person name="Satake H."/>
        </authorList>
    </citation>
    <scope>NUCLEOTIDE SEQUENCE</scope>
</reference>
<reference evidence="7" key="2">
    <citation type="submission" date="2022-01" db="EMBL/GenBank/DDBJ databases">
        <authorList>
            <person name="Yamashiro T."/>
            <person name="Shiraishi A."/>
            <person name="Satake H."/>
            <person name="Nakayama K."/>
        </authorList>
    </citation>
    <scope>NUCLEOTIDE SEQUENCE</scope>
</reference>
<comment type="caution">
    <text evidence="7">The sequence shown here is derived from an EMBL/GenBank/DDBJ whole genome shotgun (WGS) entry which is preliminary data.</text>
</comment>
<organism evidence="7 8">
    <name type="scientific">Tanacetum coccineum</name>
    <dbReference type="NCBI Taxonomy" id="301880"/>
    <lineage>
        <taxon>Eukaryota</taxon>
        <taxon>Viridiplantae</taxon>
        <taxon>Streptophyta</taxon>
        <taxon>Embryophyta</taxon>
        <taxon>Tracheophyta</taxon>
        <taxon>Spermatophyta</taxon>
        <taxon>Magnoliopsida</taxon>
        <taxon>eudicotyledons</taxon>
        <taxon>Gunneridae</taxon>
        <taxon>Pentapetalae</taxon>
        <taxon>asterids</taxon>
        <taxon>campanulids</taxon>
        <taxon>Asterales</taxon>
        <taxon>Asteraceae</taxon>
        <taxon>Asteroideae</taxon>
        <taxon>Anthemideae</taxon>
        <taxon>Anthemidinae</taxon>
        <taxon>Tanacetum</taxon>
    </lineage>
</organism>
<dbReference type="SUPFAM" id="SSF55455">
    <property type="entry name" value="SRF-like"/>
    <property type="match status" value="1"/>
</dbReference>
<evidence type="ECO:0000256" key="1">
    <source>
        <dbReference type="ARBA" id="ARBA00004123"/>
    </source>
</evidence>
<dbReference type="Proteomes" id="UP001151760">
    <property type="component" value="Unassembled WGS sequence"/>
</dbReference>
<evidence type="ECO:0000256" key="3">
    <source>
        <dbReference type="ARBA" id="ARBA00023125"/>
    </source>
</evidence>
<accession>A0ABQ4WMI8</accession>
<keyword evidence="4" id="KW-0804">Transcription</keyword>
<name>A0ABQ4WMI8_9ASTR</name>
<keyword evidence="5" id="KW-0539">Nucleus</keyword>
<sequence length="142" mass="16285">MTRPPLKYRSKLDPRAREVTLQKLKAGLKKDMNDLKTLCGVDVCLVMYETPDAPAEVWPSHSEALRLIQEFEDAKMLSPDPELDQKASHSLNTMTCSTVKYQSRDEEIAALIKKRDELKIFKAELDRHIKLEEASKGKTREN</sequence>
<keyword evidence="3" id="KW-0238">DNA-binding</keyword>
<dbReference type="InterPro" id="IPR036879">
    <property type="entry name" value="TF_MADSbox_sf"/>
</dbReference>
<evidence type="ECO:0000313" key="7">
    <source>
        <dbReference type="EMBL" id="GJS54048.1"/>
    </source>
</evidence>
<dbReference type="Pfam" id="PF00319">
    <property type="entry name" value="SRF-TF"/>
    <property type="match status" value="1"/>
</dbReference>
<dbReference type="PROSITE" id="PS50066">
    <property type="entry name" value="MADS_BOX_2"/>
    <property type="match status" value="1"/>
</dbReference>
<evidence type="ECO:0000313" key="8">
    <source>
        <dbReference type="Proteomes" id="UP001151760"/>
    </source>
</evidence>
<proteinExistence type="predicted"/>
<evidence type="ECO:0000256" key="2">
    <source>
        <dbReference type="ARBA" id="ARBA00023015"/>
    </source>
</evidence>
<keyword evidence="8" id="KW-1185">Reference proteome</keyword>
<dbReference type="SMART" id="SM00432">
    <property type="entry name" value="MADS"/>
    <property type="match status" value="1"/>
</dbReference>